<dbReference type="Proteomes" id="UP000228945">
    <property type="component" value="Chromosome"/>
</dbReference>
<keyword evidence="3" id="KW-1185">Reference proteome</keyword>
<dbReference type="AlphaFoldDB" id="A0A2D2AZT8"/>
<dbReference type="Gene3D" id="3.40.50.10540">
    <property type="entry name" value="Crotonobetainyl-coa:carnitine coa-transferase, domain 1"/>
    <property type="match status" value="1"/>
</dbReference>
<dbReference type="InterPro" id="IPR044855">
    <property type="entry name" value="CoA-Trfase_III_dom3_sf"/>
</dbReference>
<dbReference type="Pfam" id="PF02515">
    <property type="entry name" value="CoA_transf_3"/>
    <property type="match status" value="1"/>
</dbReference>
<dbReference type="Gene3D" id="3.30.1540.10">
    <property type="entry name" value="formyl-coa transferase, domain 3"/>
    <property type="match status" value="1"/>
</dbReference>
<evidence type="ECO:0000313" key="2">
    <source>
        <dbReference type="EMBL" id="ATQ43504.1"/>
    </source>
</evidence>
<dbReference type="RefSeq" id="WP_099622754.1">
    <property type="nucleotide sequence ID" value="NZ_CP024201.1"/>
</dbReference>
<organism evidence="2 3">
    <name type="scientific">Caulobacter mirabilis</name>
    <dbReference type="NCBI Taxonomy" id="69666"/>
    <lineage>
        <taxon>Bacteria</taxon>
        <taxon>Pseudomonadati</taxon>
        <taxon>Pseudomonadota</taxon>
        <taxon>Alphaproteobacteria</taxon>
        <taxon>Caulobacterales</taxon>
        <taxon>Caulobacteraceae</taxon>
        <taxon>Caulobacter</taxon>
    </lineage>
</organism>
<evidence type="ECO:0000313" key="3">
    <source>
        <dbReference type="Proteomes" id="UP000228945"/>
    </source>
</evidence>
<sequence length="393" mass="42059">MLQGLKVVELATYIAAPGAAGIMADWGAEVVKIEPPRGDPMRQFFDGMTTGEHGNPVFDLDNRGKRGVVFDTSTPEGREAALRLIRQADVFLTNVRPAALKRAGLDFETLQAEHPRLVYCSLTGYGLQGADADKAGMDVASYWSRAGVGALTAPKGVDPFPIRTGMGDHVTSLATVSAILAAIYERDRTGKGRLVETSLLRAGVYSIGSDMAIQLRFGKLASTRPREQAVQPLANFFKTADGRWICLLIRTNASDWPQIATAAGRPELVEDPRFATGRARRENGPALVAIMDEAFGAMPYDEAAARLDAQDITWAPYQTPRELVADPQAEAAGCFVELPDGRRSPAGPARFPGFDDGPKGPPPELGEHTDSVLSELGYGPDEIAALRAAKAVA</sequence>
<dbReference type="OrthoDB" id="7488526at2"/>
<accession>A0A2D2AZT8</accession>
<dbReference type="GO" id="GO:0016740">
    <property type="term" value="F:transferase activity"/>
    <property type="evidence" value="ECO:0007669"/>
    <property type="project" value="UniProtKB-KW"/>
</dbReference>
<reference evidence="2 3" key="1">
    <citation type="submission" date="2017-10" db="EMBL/GenBank/DDBJ databases">
        <title>Genome sequence of Caulobacter mirabilis FWC38.</title>
        <authorList>
            <person name="Fiebig A."/>
            <person name="Crosson S."/>
        </authorList>
    </citation>
    <scope>NUCLEOTIDE SEQUENCE [LARGE SCALE GENOMIC DNA]</scope>
    <source>
        <strain evidence="2 3">FWC 38</strain>
    </source>
</reference>
<dbReference type="SUPFAM" id="SSF89796">
    <property type="entry name" value="CoA-transferase family III (CaiB/BaiF)"/>
    <property type="match status" value="1"/>
</dbReference>
<gene>
    <name evidence="2" type="ORF">CSW64_14350</name>
</gene>
<dbReference type="EMBL" id="CP024201">
    <property type="protein sequence ID" value="ATQ43504.1"/>
    <property type="molecule type" value="Genomic_DNA"/>
</dbReference>
<feature type="region of interest" description="Disordered" evidence="1">
    <location>
        <begin position="338"/>
        <end position="374"/>
    </location>
</feature>
<dbReference type="InterPro" id="IPR050509">
    <property type="entry name" value="CoA-transferase_III"/>
</dbReference>
<name>A0A2D2AZT8_9CAUL</name>
<dbReference type="InterPro" id="IPR003673">
    <property type="entry name" value="CoA-Trfase_fam_III"/>
</dbReference>
<dbReference type="PANTHER" id="PTHR48228">
    <property type="entry name" value="SUCCINYL-COA--D-CITRAMALATE COA-TRANSFERASE"/>
    <property type="match status" value="1"/>
</dbReference>
<proteinExistence type="predicted"/>
<dbReference type="InterPro" id="IPR023606">
    <property type="entry name" value="CoA-Trfase_III_dom_1_sf"/>
</dbReference>
<keyword evidence="2" id="KW-0808">Transferase</keyword>
<evidence type="ECO:0000256" key="1">
    <source>
        <dbReference type="SAM" id="MobiDB-lite"/>
    </source>
</evidence>
<dbReference type="KEGG" id="cmb:CSW64_14350"/>
<dbReference type="PANTHER" id="PTHR48228:SF2">
    <property type="entry name" value="E-CINNAMOYL-COA:R-PHENYLLACTATE COA TRANSFERASE LARGE SUBUNIT"/>
    <property type="match status" value="1"/>
</dbReference>
<protein>
    <submittedName>
        <fullName evidence="2">CoA transferase</fullName>
    </submittedName>
</protein>